<dbReference type="OrthoDB" id="7784409at2"/>
<evidence type="ECO:0000313" key="8">
    <source>
        <dbReference type="Proteomes" id="UP000464674"/>
    </source>
</evidence>
<evidence type="ECO:0000256" key="4">
    <source>
        <dbReference type="ARBA" id="ARBA00023136"/>
    </source>
</evidence>
<feature type="transmembrane region" description="Helical" evidence="5">
    <location>
        <begin position="21"/>
        <end position="43"/>
    </location>
</feature>
<accession>A0A857FSR4</accession>
<dbReference type="GO" id="GO:0005886">
    <property type="term" value="C:plasma membrane"/>
    <property type="evidence" value="ECO:0007669"/>
    <property type="project" value="InterPro"/>
</dbReference>
<dbReference type="GO" id="GO:0009306">
    <property type="term" value="P:protein secretion"/>
    <property type="evidence" value="ECO:0007669"/>
    <property type="project" value="InterPro"/>
</dbReference>
<name>A0A857FSR4_KOMXY</name>
<keyword evidence="4 5" id="KW-0472">Membrane</keyword>
<feature type="domain" description="Translocation and assembly module TamB C-terminal" evidence="6">
    <location>
        <begin position="1042"/>
        <end position="1401"/>
    </location>
</feature>
<organism evidence="7 8">
    <name type="scientific">Komagataeibacter xylinus</name>
    <name type="common">Gluconacetobacter xylinus</name>
    <dbReference type="NCBI Taxonomy" id="28448"/>
    <lineage>
        <taxon>Bacteria</taxon>
        <taxon>Pseudomonadati</taxon>
        <taxon>Pseudomonadota</taxon>
        <taxon>Alphaproteobacteria</taxon>
        <taxon>Acetobacterales</taxon>
        <taxon>Acetobacteraceae</taxon>
        <taxon>Komagataeibacter</taxon>
    </lineage>
</organism>
<evidence type="ECO:0000256" key="3">
    <source>
        <dbReference type="ARBA" id="ARBA00022989"/>
    </source>
</evidence>
<evidence type="ECO:0000256" key="2">
    <source>
        <dbReference type="ARBA" id="ARBA00022692"/>
    </source>
</evidence>
<reference evidence="7 8" key="1">
    <citation type="journal article" date="2020" name="Carbohydr. Polym.">
        <title>Characterization and optimization of production of bacterial cellulose from strain CGMCC 17276 based on whole-genome analysis.</title>
        <authorList>
            <person name="Lu T."/>
            <person name="Gao H."/>
            <person name="Liao B."/>
            <person name="Wu J."/>
            <person name="Zhang W."/>
            <person name="Huang J."/>
            <person name="Liu M."/>
            <person name="Huang J."/>
            <person name="Chang Z."/>
            <person name="Jin M."/>
            <person name="Yi Z."/>
            <person name="Jiang D."/>
        </authorList>
    </citation>
    <scope>NUCLEOTIDE SEQUENCE [LARGE SCALE GENOMIC DNA]</scope>
    <source>
        <strain evidence="7 8">CGMCC 17276</strain>
    </source>
</reference>
<comment type="subcellular location">
    <subcellularLocation>
        <location evidence="1">Membrane</location>
        <topology evidence="1">Single-pass membrane protein</topology>
    </subcellularLocation>
</comment>
<evidence type="ECO:0000256" key="1">
    <source>
        <dbReference type="ARBA" id="ARBA00004167"/>
    </source>
</evidence>
<proteinExistence type="predicted"/>
<gene>
    <name evidence="7" type="ORF">FMA36_12410</name>
</gene>
<evidence type="ECO:0000313" key="7">
    <source>
        <dbReference type="EMBL" id="QHC36190.1"/>
    </source>
</evidence>
<dbReference type="GO" id="GO:0097347">
    <property type="term" value="C:TAM protein secretion complex"/>
    <property type="evidence" value="ECO:0007669"/>
    <property type="project" value="TreeGrafter"/>
</dbReference>
<evidence type="ECO:0000256" key="5">
    <source>
        <dbReference type="SAM" id="Phobius"/>
    </source>
</evidence>
<dbReference type="Pfam" id="PF04357">
    <property type="entry name" value="TamB"/>
    <property type="match status" value="1"/>
</dbReference>
<keyword evidence="3 5" id="KW-1133">Transmembrane helix</keyword>
<dbReference type="InterPro" id="IPR007452">
    <property type="entry name" value="TamB_C"/>
</dbReference>
<evidence type="ECO:0000259" key="6">
    <source>
        <dbReference type="Pfam" id="PF04357"/>
    </source>
</evidence>
<sequence>MPQATPSSPAPRTGRRIARACALGVGIPFGLVAAALAMVLVAANTGAGQREIERRLPGLTGGSVHLSGLGGRFPDALHVQHLELDDYKGAWLSIDDLQLDWSPLRLLTRRAVITNLSMARLAIPRLSEDDPAHPPKPEKPSSGSIHMGVDIRAVHVARIDVGAALAQVPAAFSLNGHASLADIAPVLDHFSVATLPPADIALKLVRLDHPGSLDLVTRLGNKGDVVLDLHASEGADGFLATLSHVPALAPLDLSLGLHGPRANTQLALALTTGDIHANAHGQLGLLDHHMALDVAAHSGAVTATGGTGWQGADLAARLGGTLDRPTGNGTLDIDRLTYNDTSFTNLHMVADGLSAPVAGQPEHAAVHATVTGLRIPGSQPMLFAADPLKLDVLWRPDAPKGPVELALSHPLAQVTGQATTTQPIAATFHADLPDLAPLAAAGGTDLHGHAGLDGSVSLPAKGQDGQFGLESQIVLDGGLPAAVGLVGDKGHVSIAGTITPGGKGGDTIRFTTLQAQGRTLQLDATPTRIVTGTPLNVDATAHLALSDLHALAPTLKGHMQADLHAAGPVNDLMASLKTQASIAASNTAAGDVQASLTMAHLPQVRQGELAIFGTVDRAPIQVSAHLDSNADNSRHLQIAQLGWKSLGGTADMTLPDGHKVPTGMLDVHMTRLADLHDLTGQDISGHVAATLRTTSATATTPAALAVNVDGALNAAIGRIDRVVLKGHVLDPTGNAPTTDLDLAVDNAHFRDMGGRAHVTAKGPLAGLDVNAQSTLDTPWTGPATLDTALVANISGQSVNVRRLVAQARGEQVRLDGPVSVAYGKEIALDHLRVSLTPPRGQAGSVEASGKVSPALDLHVAINRLSPDLVAPFVPTLHAQGQLSAEARLTGTPASPTGKVTLHGTDLRYHTDYTASLAPASIEATANLNAGMARVDAQIEAGPQVNLGLHGTAPVNKAGQITLQADGRVDLAVANAYLGAQGMQAGGNLQVALGVRGTPAQPRLNGTLSLSNGLFHDFGEGIQLSGMQGTVNAMGDRLVIATLTAQAGKGSIAASGSYGVLQPGQPIDLHIHADNARPLASDLITATLNGDLGIKGQLSSRIDATGNITLKRVDINIPDSLPSSVAHLDVIRPEDEKNQDRTAKAAPLVVGLGLDVTSPGQFYVRGHGLNTEMHGHVHAGGTATAPVMTGAFSLVKGGFSLGGISLDFSKGQVGFNGMGVTHAIDPTLDFVAERSTNDGTARLNVGGYASAPKITFSSSPPLSQDQILAILLFGTDTQSLSPTQMASIAAAVASVSGGSAFDPLGMVRKTLHLDRLQMSSSSNGSGGNDTGAIEAGKYVMRGVYVGAKQATSGSGTQAQVQVDLTKRLKINTTVGTGGNVTGFTTPENDPGSSIGLLYQFKY</sequence>
<dbReference type="PANTHER" id="PTHR36985">
    <property type="entry name" value="TRANSLOCATION AND ASSEMBLY MODULE SUBUNIT TAMB"/>
    <property type="match status" value="1"/>
</dbReference>
<keyword evidence="2 5" id="KW-0812">Transmembrane</keyword>
<dbReference type="RefSeq" id="WP_159262645.1">
    <property type="nucleotide sequence ID" value="NZ_CP041348.1"/>
</dbReference>
<dbReference type="PANTHER" id="PTHR36985:SF1">
    <property type="entry name" value="TRANSLOCATION AND ASSEMBLY MODULE SUBUNIT TAMB"/>
    <property type="match status" value="1"/>
</dbReference>
<dbReference type="EMBL" id="CP041348">
    <property type="protein sequence ID" value="QHC36190.1"/>
    <property type="molecule type" value="Genomic_DNA"/>
</dbReference>
<protein>
    <submittedName>
        <fullName evidence="7">DUF490 domain-containing protein</fullName>
    </submittedName>
</protein>
<dbReference type="Proteomes" id="UP000464674">
    <property type="component" value="Chromosome"/>
</dbReference>